<gene>
    <name evidence="4" type="ORF">QRD43_05325</name>
</gene>
<feature type="transmembrane region" description="Helical" evidence="1">
    <location>
        <begin position="47"/>
        <end position="67"/>
    </location>
</feature>
<sequence length="358" mass="40048">MPHDASLLPRRFWWIYAGLLAGVAVFFALAELQHYLRNGGEHPWEPFLWEFSSVLVVAVLLPPMFRWHRASLGRGWRVLLARHAAGYAAYTVLHVLGMFGLRFAVYALTSVPYEPGNAWQVLGYEAAKDLVFYVTNVLLCQAWLTHLKGQQSALEMARMRTELAQAQLARLAEQVQPHFLFNSLNLIASVMYEDVARADRLLCQLSELLRASLSAQQRGWQTLGEEMALIEPYLALMQARFGERLQVRVEMPAEAARWPLPALLLLNPVENAVKHDVALSRGEVEVSVRARPVADGLQVEIRNSGVSAEQIERAGGLGLSNLRERLRVAYGDAATLWIGPDQGGTLLRLQLPAREVLA</sequence>
<keyword evidence="1" id="KW-1133">Transmembrane helix</keyword>
<dbReference type="InterPro" id="IPR010559">
    <property type="entry name" value="Sig_transdc_His_kin_internal"/>
</dbReference>
<evidence type="ECO:0000313" key="4">
    <source>
        <dbReference type="EMBL" id="MDL5031324.1"/>
    </source>
</evidence>
<keyword evidence="5" id="KW-1185">Reference proteome</keyword>
<accession>A0ABT7LEP2</accession>
<dbReference type="InterPro" id="IPR050640">
    <property type="entry name" value="Bact_2-comp_sensor_kinase"/>
</dbReference>
<organism evidence="4 5">
    <name type="scientific">Roseateles subflavus</name>
    <dbReference type="NCBI Taxonomy" id="3053353"/>
    <lineage>
        <taxon>Bacteria</taxon>
        <taxon>Pseudomonadati</taxon>
        <taxon>Pseudomonadota</taxon>
        <taxon>Betaproteobacteria</taxon>
        <taxon>Burkholderiales</taxon>
        <taxon>Sphaerotilaceae</taxon>
        <taxon>Roseateles</taxon>
    </lineage>
</organism>
<dbReference type="PANTHER" id="PTHR34220">
    <property type="entry name" value="SENSOR HISTIDINE KINASE YPDA"/>
    <property type="match status" value="1"/>
</dbReference>
<dbReference type="SUPFAM" id="SSF55874">
    <property type="entry name" value="ATPase domain of HSP90 chaperone/DNA topoisomerase II/histidine kinase"/>
    <property type="match status" value="1"/>
</dbReference>
<evidence type="ECO:0000313" key="5">
    <source>
        <dbReference type="Proteomes" id="UP001238603"/>
    </source>
</evidence>
<reference evidence="4 5" key="1">
    <citation type="submission" date="2023-06" db="EMBL/GenBank/DDBJ databases">
        <title>Pelomonas sp. APW6 16S ribosomal RNA gene genome sequencing and assembly.</title>
        <authorList>
            <person name="Woo H."/>
        </authorList>
    </citation>
    <scope>NUCLEOTIDE SEQUENCE [LARGE SCALE GENOMIC DNA]</scope>
    <source>
        <strain evidence="4 5">APW6</strain>
    </source>
</reference>
<dbReference type="GO" id="GO:0016301">
    <property type="term" value="F:kinase activity"/>
    <property type="evidence" value="ECO:0007669"/>
    <property type="project" value="UniProtKB-KW"/>
</dbReference>
<dbReference type="RefSeq" id="WP_285981432.1">
    <property type="nucleotide sequence ID" value="NZ_JASVDS010000001.1"/>
</dbReference>
<keyword evidence="4" id="KW-0418">Kinase</keyword>
<keyword evidence="4" id="KW-0808">Transferase</keyword>
<evidence type="ECO:0000259" key="2">
    <source>
        <dbReference type="Pfam" id="PF02518"/>
    </source>
</evidence>
<dbReference type="Gene3D" id="3.30.565.10">
    <property type="entry name" value="Histidine kinase-like ATPase, C-terminal domain"/>
    <property type="match status" value="1"/>
</dbReference>
<dbReference type="PANTHER" id="PTHR34220:SF7">
    <property type="entry name" value="SENSOR HISTIDINE KINASE YPDA"/>
    <property type="match status" value="1"/>
</dbReference>
<protein>
    <submittedName>
        <fullName evidence="4">Histidine kinase</fullName>
    </submittedName>
</protein>
<feature type="domain" description="Signal transduction histidine kinase internal region" evidence="3">
    <location>
        <begin position="166"/>
        <end position="245"/>
    </location>
</feature>
<proteinExistence type="predicted"/>
<feature type="transmembrane region" description="Helical" evidence="1">
    <location>
        <begin position="12"/>
        <end position="35"/>
    </location>
</feature>
<evidence type="ECO:0000259" key="3">
    <source>
        <dbReference type="Pfam" id="PF06580"/>
    </source>
</evidence>
<dbReference type="EMBL" id="JASVDS010000001">
    <property type="protein sequence ID" value="MDL5031324.1"/>
    <property type="molecule type" value="Genomic_DNA"/>
</dbReference>
<evidence type="ECO:0000256" key="1">
    <source>
        <dbReference type="SAM" id="Phobius"/>
    </source>
</evidence>
<comment type="caution">
    <text evidence="4">The sequence shown here is derived from an EMBL/GenBank/DDBJ whole genome shotgun (WGS) entry which is preliminary data.</text>
</comment>
<feature type="transmembrane region" description="Helical" evidence="1">
    <location>
        <begin position="87"/>
        <end position="110"/>
    </location>
</feature>
<dbReference type="InterPro" id="IPR003594">
    <property type="entry name" value="HATPase_dom"/>
</dbReference>
<name>A0ABT7LEP2_9BURK</name>
<feature type="domain" description="Histidine kinase/HSP90-like ATPase" evidence="2">
    <location>
        <begin position="264"/>
        <end position="354"/>
    </location>
</feature>
<keyword evidence="1" id="KW-0812">Transmembrane</keyword>
<keyword evidence="1" id="KW-0472">Membrane</keyword>
<dbReference type="Proteomes" id="UP001238603">
    <property type="component" value="Unassembled WGS sequence"/>
</dbReference>
<dbReference type="Pfam" id="PF06580">
    <property type="entry name" value="His_kinase"/>
    <property type="match status" value="1"/>
</dbReference>
<dbReference type="InterPro" id="IPR036890">
    <property type="entry name" value="HATPase_C_sf"/>
</dbReference>
<dbReference type="Pfam" id="PF02518">
    <property type="entry name" value="HATPase_c"/>
    <property type="match status" value="1"/>
</dbReference>